<accession>A0A365Y3I8</accession>
<keyword evidence="2" id="KW-1185">Reference proteome</keyword>
<comment type="caution">
    <text evidence="1">The sequence shown here is derived from an EMBL/GenBank/DDBJ whole genome shotgun (WGS) entry which is preliminary data.</text>
</comment>
<sequence>MVKCEGKEMLSIVYETPIVRTLSGYIVERRVFFTTQGLAVVDVICKFTNPEEKGKCLALTKHISNSISISG</sequence>
<evidence type="ECO:0000313" key="2">
    <source>
        <dbReference type="Proteomes" id="UP000253410"/>
    </source>
</evidence>
<evidence type="ECO:0000313" key="1">
    <source>
        <dbReference type="EMBL" id="RBL93167.1"/>
    </source>
</evidence>
<organism evidence="1 2">
    <name type="scientific">Chitinophaga flava</name>
    <dbReference type="NCBI Taxonomy" id="2259036"/>
    <lineage>
        <taxon>Bacteria</taxon>
        <taxon>Pseudomonadati</taxon>
        <taxon>Bacteroidota</taxon>
        <taxon>Chitinophagia</taxon>
        <taxon>Chitinophagales</taxon>
        <taxon>Chitinophagaceae</taxon>
        <taxon>Chitinophaga</taxon>
    </lineage>
</organism>
<reference evidence="1 2" key="1">
    <citation type="submission" date="2018-05" db="EMBL/GenBank/DDBJ databases">
        <title>Chitinophaga sp. K3CV102501T nov., isolated from isolated from a monsoon evergreen broad-leaved forest soil.</title>
        <authorList>
            <person name="Lv Y."/>
        </authorList>
    </citation>
    <scope>NUCLEOTIDE SEQUENCE [LARGE SCALE GENOMIC DNA]</scope>
    <source>
        <strain evidence="1 2">GDMCC 1.1325</strain>
    </source>
</reference>
<proteinExistence type="predicted"/>
<name>A0A365Y3I8_9BACT</name>
<dbReference type="Proteomes" id="UP000253410">
    <property type="component" value="Unassembled WGS sequence"/>
</dbReference>
<dbReference type="EMBL" id="QFFJ01000001">
    <property type="protein sequence ID" value="RBL93167.1"/>
    <property type="molecule type" value="Genomic_DNA"/>
</dbReference>
<gene>
    <name evidence="1" type="ORF">DF182_11515</name>
</gene>
<protein>
    <submittedName>
        <fullName evidence="1">Uncharacterized protein</fullName>
    </submittedName>
</protein>
<dbReference type="AlphaFoldDB" id="A0A365Y3I8"/>